<keyword evidence="1" id="KW-1133">Transmembrane helix</keyword>
<sequence length="156" mass="16507">MTTISGIPAHALLVHGVVALAPLTAVLLILCGFWRAARSRLVWLVLALAVGVVVLTWLATSAGEWLYGLEDQHRPIVELHRERGEWMIYLAVGLLLAAILLAVLHVLESRADGRRRALSAACAVLAVAVGISAIVGVVQVGHSGAEAKWGVISDAE</sequence>
<feature type="transmembrane region" description="Helical" evidence="1">
    <location>
        <begin position="12"/>
        <end position="34"/>
    </location>
</feature>
<organism evidence="2 3">
    <name type="scientific">Mycolicibacterium bacteremicum</name>
    <name type="common">Mycobacterium bacteremicum</name>
    <dbReference type="NCBI Taxonomy" id="564198"/>
    <lineage>
        <taxon>Bacteria</taxon>
        <taxon>Bacillati</taxon>
        <taxon>Actinomycetota</taxon>
        <taxon>Actinomycetes</taxon>
        <taxon>Mycobacteriales</taxon>
        <taxon>Mycobacteriaceae</taxon>
        <taxon>Mycolicibacterium</taxon>
    </lineage>
</organism>
<accession>A0A1W9YUY1</accession>
<dbReference type="Proteomes" id="UP000192366">
    <property type="component" value="Unassembled WGS sequence"/>
</dbReference>
<comment type="caution">
    <text evidence="2">The sequence shown here is derived from an EMBL/GenBank/DDBJ whole genome shotgun (WGS) entry which is preliminary data.</text>
</comment>
<evidence type="ECO:0000313" key="2">
    <source>
        <dbReference type="EMBL" id="ORA03789.1"/>
    </source>
</evidence>
<protein>
    <recommendedName>
        <fullName evidence="4">DUF2231 domain-containing protein</fullName>
    </recommendedName>
</protein>
<dbReference type="RefSeq" id="WP_083059928.1">
    <property type="nucleotide sequence ID" value="NZ_JACKVM010000005.1"/>
</dbReference>
<keyword evidence="1" id="KW-0472">Membrane</keyword>
<evidence type="ECO:0008006" key="4">
    <source>
        <dbReference type="Google" id="ProtNLM"/>
    </source>
</evidence>
<dbReference type="AlphaFoldDB" id="A0A1W9YUY1"/>
<feature type="transmembrane region" description="Helical" evidence="1">
    <location>
        <begin position="86"/>
        <end position="106"/>
    </location>
</feature>
<feature type="transmembrane region" description="Helical" evidence="1">
    <location>
        <begin position="118"/>
        <end position="140"/>
    </location>
</feature>
<keyword evidence="1" id="KW-0812">Transmembrane</keyword>
<evidence type="ECO:0000256" key="1">
    <source>
        <dbReference type="SAM" id="Phobius"/>
    </source>
</evidence>
<proteinExistence type="predicted"/>
<evidence type="ECO:0000313" key="3">
    <source>
        <dbReference type="Proteomes" id="UP000192366"/>
    </source>
</evidence>
<name>A0A1W9YUY1_MYCBA</name>
<gene>
    <name evidence="2" type="ORF">BST17_16630</name>
</gene>
<keyword evidence="3" id="KW-1185">Reference proteome</keyword>
<feature type="transmembrane region" description="Helical" evidence="1">
    <location>
        <begin position="41"/>
        <end position="66"/>
    </location>
</feature>
<dbReference type="STRING" id="564198.BST17_16630"/>
<reference evidence="2 3" key="1">
    <citation type="submission" date="2017-02" db="EMBL/GenBank/DDBJ databases">
        <title>The new phylogeny of genus Mycobacterium.</title>
        <authorList>
            <person name="Tortoli E."/>
            <person name="Trovato A."/>
            <person name="Cirillo D.M."/>
        </authorList>
    </citation>
    <scope>NUCLEOTIDE SEQUENCE [LARGE SCALE GENOMIC DNA]</scope>
    <source>
        <strain evidence="2 3">DSM 45578</strain>
    </source>
</reference>
<dbReference type="EMBL" id="MVHJ01000013">
    <property type="protein sequence ID" value="ORA03789.1"/>
    <property type="molecule type" value="Genomic_DNA"/>
</dbReference>